<feature type="transmembrane region" description="Helical" evidence="2">
    <location>
        <begin position="602"/>
        <end position="623"/>
    </location>
</feature>
<keyword evidence="2" id="KW-0812">Transmembrane</keyword>
<feature type="transmembrane region" description="Helical" evidence="2">
    <location>
        <begin position="62"/>
        <end position="91"/>
    </location>
</feature>
<feature type="transmembrane region" description="Helical" evidence="2">
    <location>
        <begin position="103"/>
        <end position="136"/>
    </location>
</feature>
<dbReference type="PANTHER" id="PTHR43849:SF2">
    <property type="entry name" value="BLL3936 PROTEIN"/>
    <property type="match status" value="1"/>
</dbReference>
<proteinExistence type="predicted"/>
<feature type="transmembrane region" description="Helical" evidence="2">
    <location>
        <begin position="287"/>
        <end position="309"/>
    </location>
</feature>
<dbReference type="EMBL" id="JAOCZP010000001">
    <property type="protein sequence ID" value="MCT7373782.1"/>
    <property type="molecule type" value="Genomic_DNA"/>
</dbReference>
<feature type="transmembrane region" description="Helical" evidence="2">
    <location>
        <begin position="29"/>
        <end position="50"/>
    </location>
</feature>
<dbReference type="InterPro" id="IPR010656">
    <property type="entry name" value="DctM"/>
</dbReference>
<feature type="transmembrane region" description="Helical" evidence="2">
    <location>
        <begin position="517"/>
        <end position="537"/>
    </location>
</feature>
<protein>
    <submittedName>
        <fullName evidence="4">TRAP transporter fused permease subunit</fullName>
    </submittedName>
</protein>
<keyword evidence="5" id="KW-1185">Reference proteome</keyword>
<evidence type="ECO:0000256" key="1">
    <source>
        <dbReference type="RuleBase" id="RU369079"/>
    </source>
</evidence>
<feature type="transmembrane region" description="Helical" evidence="2">
    <location>
        <begin position="424"/>
        <end position="446"/>
    </location>
</feature>
<dbReference type="NCBIfam" id="TIGR02123">
    <property type="entry name" value="TRAP_fused"/>
    <property type="match status" value="1"/>
</dbReference>
<feature type="transmembrane region" description="Helical" evidence="2">
    <location>
        <begin position="330"/>
        <end position="349"/>
    </location>
</feature>
<dbReference type="Proteomes" id="UP001320831">
    <property type="component" value="Unassembled WGS sequence"/>
</dbReference>
<evidence type="ECO:0000313" key="4">
    <source>
        <dbReference type="EMBL" id="MCT7373782.1"/>
    </source>
</evidence>
<keyword evidence="1" id="KW-1003">Cell membrane</keyword>
<feature type="transmembrane region" description="Helical" evidence="2">
    <location>
        <begin position="168"/>
        <end position="192"/>
    </location>
</feature>
<feature type="transmembrane region" description="Helical" evidence="2">
    <location>
        <begin position="480"/>
        <end position="505"/>
    </location>
</feature>
<gene>
    <name evidence="4" type="ORF">N5A92_01840</name>
</gene>
<dbReference type="PANTHER" id="PTHR43849">
    <property type="entry name" value="BLL3936 PROTEIN"/>
    <property type="match status" value="1"/>
</dbReference>
<comment type="function">
    <text evidence="1">Part of the tripartite ATP-independent periplasmic (TRAP) transport system.</text>
</comment>
<evidence type="ECO:0000256" key="2">
    <source>
        <dbReference type="SAM" id="Phobius"/>
    </source>
</evidence>
<dbReference type="Pfam" id="PF06808">
    <property type="entry name" value="DctM"/>
    <property type="match status" value="1"/>
</dbReference>
<feature type="transmembrane region" description="Helical" evidence="2">
    <location>
        <begin position="549"/>
        <end position="568"/>
    </location>
</feature>
<feature type="domain" description="TRAP C4-dicarboxylate transport system permease DctM subunit" evidence="3">
    <location>
        <begin position="165"/>
        <end position="537"/>
    </location>
</feature>
<evidence type="ECO:0000313" key="5">
    <source>
        <dbReference type="Proteomes" id="UP001320831"/>
    </source>
</evidence>
<name>A0ABT2LIX8_9HYPH</name>
<feature type="transmembrane region" description="Helical" evidence="2">
    <location>
        <begin position="453"/>
        <end position="468"/>
    </location>
</feature>
<feature type="transmembrane region" description="Helical" evidence="2">
    <location>
        <begin position="397"/>
        <end position="418"/>
    </location>
</feature>
<reference evidence="4 5" key="1">
    <citation type="submission" date="2022-09" db="EMBL/GenBank/DDBJ databases">
        <title>Chelativorans salina sp. nov., a novel slightly halophilic bacterium isolated from a saline lake sediment enrichment.</title>
        <authorList>
            <person name="Gao L."/>
            <person name="Fang B.-Z."/>
            <person name="Li W.-J."/>
        </authorList>
    </citation>
    <scope>NUCLEOTIDE SEQUENCE [LARGE SCALE GENOMIC DNA]</scope>
    <source>
        <strain evidence="4 5">EGI FJ00035</strain>
    </source>
</reference>
<keyword evidence="1" id="KW-0997">Cell inner membrane</keyword>
<feature type="transmembrane region" description="Helical" evidence="2">
    <location>
        <begin position="575"/>
        <end position="596"/>
    </location>
</feature>
<organism evidence="4 5">
    <name type="scientific">Chelativorans salis</name>
    <dbReference type="NCBI Taxonomy" id="2978478"/>
    <lineage>
        <taxon>Bacteria</taxon>
        <taxon>Pseudomonadati</taxon>
        <taxon>Pseudomonadota</taxon>
        <taxon>Alphaproteobacteria</taxon>
        <taxon>Hyphomicrobiales</taxon>
        <taxon>Phyllobacteriaceae</taxon>
        <taxon>Chelativorans</taxon>
    </lineage>
</organism>
<comment type="subcellular location">
    <subcellularLocation>
        <location evidence="1">Cell inner membrane</location>
        <topology evidence="1">Multi-pass membrane protein</topology>
    </subcellularLocation>
</comment>
<dbReference type="InterPro" id="IPR011853">
    <property type="entry name" value="TRAP_DctM-Dct_fused"/>
</dbReference>
<comment type="caution">
    <text evidence="4">The sequence shown here is derived from an EMBL/GenBank/DDBJ whole genome shotgun (WGS) entry which is preliminary data.</text>
</comment>
<keyword evidence="2" id="KW-0472">Membrane</keyword>
<dbReference type="RefSeq" id="WP_260900109.1">
    <property type="nucleotide sequence ID" value="NZ_JAOCZP010000001.1"/>
</dbReference>
<feature type="transmembrane region" description="Helical" evidence="2">
    <location>
        <begin position="212"/>
        <end position="240"/>
    </location>
</feature>
<keyword evidence="2" id="KW-1133">Transmembrane helix</keyword>
<keyword evidence="1" id="KW-0813">Transport</keyword>
<sequence length="627" mass="65558">MYLKSLMQASLVIAAVGWALNVPSRLGLAFFTEQLLAVALGLAVALVFLDQDKPSRPVIARWAFRALALAAVGLTIYIASIFATISVQIAMRPLGLSMVTGTLIVFTVSALYLTSGLGIFAVVTGFIAYAFFGYLLPEPFAIREYGIPRVALYLGGDPNGILGAPLKVAISIVLPYILFGRLLVLFGGATFFTDLASSLMARFRGGEAKVSILASALFGTVSGSAVGNVVSTGVVTIPLMERAGYRPREAGAIEAVASTGGQLMPPVLGATAFLMAEFLAIPYSTVVAASIIPCFLYFGSLFVQVDLLAGKRRLNAEASQEIPNFGKTFAEGWHFLLPFGAIFFGLFQLNMRPEVAALSAIVVLLAVGFFRGYRGKRPGLGTIVRGFVETGDASKEILVITAAAGIVIGVLNLTGISFSITQGLISITGGSVVLLLLAAAALNIILGMGMPTVGVYVLLATLIGPPLVEVGIEPVAAHMFILYFGLLSMVTPPVALASFAAANIAKADPWRTSWTSMRFAWVAYIVPFLFVAAPELLMRGESALETLHASISAVVGIFAVLVGAVGFLRRNLGYLSRLACIAGGIACMIPGSLFPMAILVEAAGFIVVLLGLAGQFGPAARAADAKA</sequence>
<accession>A0ABT2LIX8</accession>
<feature type="transmembrane region" description="Helical" evidence="2">
    <location>
        <begin position="355"/>
        <end position="373"/>
    </location>
</feature>
<evidence type="ECO:0000259" key="3">
    <source>
        <dbReference type="Pfam" id="PF06808"/>
    </source>
</evidence>